<dbReference type="OrthoDB" id="115435at2759"/>
<dbReference type="EMBL" id="UYJE01008030">
    <property type="protein sequence ID" value="VDI60380.1"/>
    <property type="molecule type" value="Genomic_DNA"/>
</dbReference>
<comment type="caution">
    <text evidence="2">The sequence shown here is derived from an EMBL/GenBank/DDBJ whole genome shotgun (WGS) entry which is preliminary data.</text>
</comment>
<dbReference type="Proteomes" id="UP000596742">
    <property type="component" value="Unassembled WGS sequence"/>
</dbReference>
<name>A0A8B6G8F6_MYTGA</name>
<feature type="region of interest" description="Disordered" evidence="1">
    <location>
        <begin position="189"/>
        <end position="255"/>
    </location>
</feature>
<evidence type="ECO:0000313" key="3">
    <source>
        <dbReference type="Proteomes" id="UP000596742"/>
    </source>
</evidence>
<sequence>MDAFAKMGVKLKPDTLEGLTDWMMGFLKLKGKMKDEPEAKIDSRDTTETRQCLWQCRKKEELLAEFYSARLETDESVTPWICRLESILGKSKERGLVQTKDIDEMLRSMHWTGLKDISGHMYDTIKTFDALRLAIRQTEGYYILRESSISYKTHTSKAATEVEEAPSEFEELKRMIHQLVNRMDTYEANKQTPPWQQQEQQQWQQQQQHQWQKQQPPNNSNHGMVKNNNRKVKDNGSATTLDNNHKGTAEIILSA</sequence>
<evidence type="ECO:0000313" key="2">
    <source>
        <dbReference type="EMBL" id="VDI60380.1"/>
    </source>
</evidence>
<protein>
    <recommendedName>
        <fullName evidence="4">Retrotransposon gag domain-containing protein</fullName>
    </recommendedName>
</protein>
<gene>
    <name evidence="2" type="ORF">MGAL_10B029993</name>
</gene>
<proteinExistence type="predicted"/>
<evidence type="ECO:0008006" key="4">
    <source>
        <dbReference type="Google" id="ProtNLM"/>
    </source>
</evidence>
<dbReference type="AlphaFoldDB" id="A0A8B6G8F6"/>
<accession>A0A8B6G8F6</accession>
<feature type="compositionally biased region" description="Low complexity" evidence="1">
    <location>
        <begin position="191"/>
        <end position="217"/>
    </location>
</feature>
<keyword evidence="3" id="KW-1185">Reference proteome</keyword>
<reference evidence="2" key="1">
    <citation type="submission" date="2018-11" db="EMBL/GenBank/DDBJ databases">
        <authorList>
            <person name="Alioto T."/>
            <person name="Alioto T."/>
        </authorList>
    </citation>
    <scope>NUCLEOTIDE SEQUENCE</scope>
</reference>
<organism evidence="2 3">
    <name type="scientific">Mytilus galloprovincialis</name>
    <name type="common">Mediterranean mussel</name>
    <dbReference type="NCBI Taxonomy" id="29158"/>
    <lineage>
        <taxon>Eukaryota</taxon>
        <taxon>Metazoa</taxon>
        <taxon>Spiralia</taxon>
        <taxon>Lophotrochozoa</taxon>
        <taxon>Mollusca</taxon>
        <taxon>Bivalvia</taxon>
        <taxon>Autobranchia</taxon>
        <taxon>Pteriomorphia</taxon>
        <taxon>Mytilida</taxon>
        <taxon>Mytiloidea</taxon>
        <taxon>Mytilidae</taxon>
        <taxon>Mytilinae</taxon>
        <taxon>Mytilus</taxon>
    </lineage>
</organism>
<evidence type="ECO:0000256" key="1">
    <source>
        <dbReference type="SAM" id="MobiDB-lite"/>
    </source>
</evidence>